<name>A0A5B7DJ83_PORTR</name>
<evidence type="ECO:0000313" key="3">
    <source>
        <dbReference type="Proteomes" id="UP000324222"/>
    </source>
</evidence>
<sequence length="106" mass="12132">MARFHIHSAHYLGRQDERDMHKVIGVGFSKCPLSMSPTYWLCAIDITEEGNWVNCKTVNYIFNKTLSCKSSDRYMQVDFQEGTVAKGKNNNLKKSPTEEPLPKAFT</sequence>
<protein>
    <submittedName>
        <fullName evidence="2">Uncharacterized protein</fullName>
    </submittedName>
</protein>
<gene>
    <name evidence="2" type="ORF">E2C01_014070</name>
</gene>
<dbReference type="AlphaFoldDB" id="A0A5B7DJ83"/>
<comment type="caution">
    <text evidence="2">The sequence shown here is derived from an EMBL/GenBank/DDBJ whole genome shotgun (WGS) entry which is preliminary data.</text>
</comment>
<keyword evidence="3" id="KW-1185">Reference proteome</keyword>
<feature type="compositionally biased region" description="Basic and acidic residues" evidence="1">
    <location>
        <begin position="95"/>
        <end position="106"/>
    </location>
</feature>
<evidence type="ECO:0000313" key="2">
    <source>
        <dbReference type="EMBL" id="MPC21096.1"/>
    </source>
</evidence>
<reference evidence="2 3" key="1">
    <citation type="submission" date="2019-05" db="EMBL/GenBank/DDBJ databases">
        <title>Another draft genome of Portunus trituberculatus and its Hox gene families provides insights of decapod evolution.</title>
        <authorList>
            <person name="Jeong J.-H."/>
            <person name="Song I."/>
            <person name="Kim S."/>
            <person name="Choi T."/>
            <person name="Kim D."/>
            <person name="Ryu S."/>
            <person name="Kim W."/>
        </authorList>
    </citation>
    <scope>NUCLEOTIDE SEQUENCE [LARGE SCALE GENOMIC DNA]</scope>
    <source>
        <tissue evidence="2">Muscle</tissue>
    </source>
</reference>
<organism evidence="2 3">
    <name type="scientific">Portunus trituberculatus</name>
    <name type="common">Swimming crab</name>
    <name type="synonym">Neptunus trituberculatus</name>
    <dbReference type="NCBI Taxonomy" id="210409"/>
    <lineage>
        <taxon>Eukaryota</taxon>
        <taxon>Metazoa</taxon>
        <taxon>Ecdysozoa</taxon>
        <taxon>Arthropoda</taxon>
        <taxon>Crustacea</taxon>
        <taxon>Multicrustacea</taxon>
        <taxon>Malacostraca</taxon>
        <taxon>Eumalacostraca</taxon>
        <taxon>Eucarida</taxon>
        <taxon>Decapoda</taxon>
        <taxon>Pleocyemata</taxon>
        <taxon>Brachyura</taxon>
        <taxon>Eubrachyura</taxon>
        <taxon>Portunoidea</taxon>
        <taxon>Portunidae</taxon>
        <taxon>Portuninae</taxon>
        <taxon>Portunus</taxon>
    </lineage>
</organism>
<proteinExistence type="predicted"/>
<accession>A0A5B7DJ83</accession>
<feature type="region of interest" description="Disordered" evidence="1">
    <location>
        <begin position="86"/>
        <end position="106"/>
    </location>
</feature>
<dbReference type="Proteomes" id="UP000324222">
    <property type="component" value="Unassembled WGS sequence"/>
</dbReference>
<dbReference type="OrthoDB" id="7962197at2759"/>
<evidence type="ECO:0000256" key="1">
    <source>
        <dbReference type="SAM" id="MobiDB-lite"/>
    </source>
</evidence>
<dbReference type="EMBL" id="VSRR010000941">
    <property type="protein sequence ID" value="MPC21096.1"/>
    <property type="molecule type" value="Genomic_DNA"/>
</dbReference>